<evidence type="ECO:0000256" key="1">
    <source>
        <dbReference type="ARBA" id="ARBA00004651"/>
    </source>
</evidence>
<feature type="transmembrane region" description="Helical" evidence="8">
    <location>
        <begin position="113"/>
        <end position="131"/>
    </location>
</feature>
<name>D1B8B6_THEAS</name>
<proteinExistence type="predicted"/>
<feature type="domain" description="Aminoarabinose transferase C-terminal" evidence="10">
    <location>
        <begin position="451"/>
        <end position="549"/>
    </location>
</feature>
<dbReference type="InterPro" id="IPR040845">
    <property type="entry name" value="Arnt_C"/>
</dbReference>
<sequence>MSTFRSHAAALAALVTLLSLVYFYNLGGWGLIEPDEGRYSEIPREMIASGDWVTPRLNGVKYFEKPVMYYWMVASSLKAFGPSELSARIPCAASALLGAMGTYAMGASYGPSAAFLGAFITGTGFLWFALAHITLTDMALGAFMTLSMVLIFKGLTGSRPALWLGYAAMGLSVLTKGLIGIVLPGLVFLTWIALTRRWRLILKGISPVGILAFLGVAGPWFYRVIKANPDFAWFFFVHEHLLRYSTMVSNRYQPWWFFLAILPVALLPWTGTVLQGVVSALGELRYLRSDVSSRIRDHETPSEAEEALFMLLWAAVILAFFSASRSKLIPYMVPAMPPLGLLGGIFLDRGLYGRRYGAVSLGFGITAVLMVLLGAALIVYPSYQDRFDPQALRQLGAVVGSVTIACGVIPLGVALMRRSPVAIGCVAAIVFLLAMKQVFPLVAQARSPKALASMAQPLVTPDSRVIIYKDYDQAIPFYLNRTVTLVQEGGDYGELTFGYRAERPSWFTDPKGLQEMWQAEACVMILRPEHLQEIQQLGLKYQVAGQDPAYYGKMILVNR</sequence>
<keyword evidence="12" id="KW-1185">Reference proteome</keyword>
<dbReference type="KEGG" id="tai:Taci_0282"/>
<dbReference type="Pfam" id="PF18583">
    <property type="entry name" value="Arnt_C"/>
    <property type="match status" value="1"/>
</dbReference>
<evidence type="ECO:0000256" key="7">
    <source>
        <dbReference type="ARBA" id="ARBA00023136"/>
    </source>
</evidence>
<evidence type="ECO:0000256" key="8">
    <source>
        <dbReference type="SAM" id="Phobius"/>
    </source>
</evidence>
<evidence type="ECO:0000259" key="10">
    <source>
        <dbReference type="Pfam" id="PF18583"/>
    </source>
</evidence>
<protein>
    <submittedName>
        <fullName evidence="11">Glycosyl transferase family 39</fullName>
    </submittedName>
</protein>
<dbReference type="PATRIC" id="fig|525903.6.peg.287"/>
<evidence type="ECO:0000313" key="12">
    <source>
        <dbReference type="Proteomes" id="UP000002030"/>
    </source>
</evidence>
<dbReference type="InterPro" id="IPR038731">
    <property type="entry name" value="RgtA/B/C-like"/>
</dbReference>
<evidence type="ECO:0000256" key="2">
    <source>
        <dbReference type="ARBA" id="ARBA00022475"/>
    </source>
</evidence>
<keyword evidence="7 8" id="KW-0472">Membrane</keyword>
<feature type="transmembrane region" description="Helical" evidence="8">
    <location>
        <begin position="303"/>
        <end position="322"/>
    </location>
</feature>
<dbReference type="InterPro" id="IPR050297">
    <property type="entry name" value="LipidA_mod_glycosyltrf_83"/>
</dbReference>
<dbReference type="Pfam" id="PF13231">
    <property type="entry name" value="PMT_2"/>
    <property type="match status" value="1"/>
</dbReference>
<keyword evidence="5 8" id="KW-0812">Transmembrane</keyword>
<keyword evidence="4 11" id="KW-0808">Transferase</keyword>
<evidence type="ECO:0000256" key="4">
    <source>
        <dbReference type="ARBA" id="ARBA00022679"/>
    </source>
</evidence>
<dbReference type="STRING" id="525903.Taci_0282"/>
<feature type="transmembrane region" description="Helical" evidence="8">
    <location>
        <begin position="138"/>
        <end position="155"/>
    </location>
</feature>
<dbReference type="GO" id="GO:0009103">
    <property type="term" value="P:lipopolysaccharide biosynthetic process"/>
    <property type="evidence" value="ECO:0007669"/>
    <property type="project" value="UniProtKB-ARBA"/>
</dbReference>
<feature type="transmembrane region" description="Helical" evidence="8">
    <location>
        <begin position="359"/>
        <end position="383"/>
    </location>
</feature>
<feature type="transmembrane region" description="Helical" evidence="8">
    <location>
        <begin position="161"/>
        <end position="194"/>
    </location>
</feature>
<dbReference type="EnsemblBacteria" id="ACZ18519">
    <property type="protein sequence ID" value="ACZ18519"/>
    <property type="gene ID" value="Taci_0282"/>
</dbReference>
<dbReference type="CAZy" id="GT83">
    <property type="family name" value="Glycosyltransferase Family 83"/>
</dbReference>
<dbReference type="GO" id="GO:0005886">
    <property type="term" value="C:plasma membrane"/>
    <property type="evidence" value="ECO:0007669"/>
    <property type="project" value="UniProtKB-SubCell"/>
</dbReference>
<feature type="domain" description="Glycosyltransferase RgtA/B/C/D-like" evidence="9">
    <location>
        <begin position="65"/>
        <end position="219"/>
    </location>
</feature>
<keyword evidence="3" id="KW-0328">Glycosyltransferase</keyword>
<feature type="transmembrane region" description="Helical" evidence="8">
    <location>
        <begin position="201"/>
        <end position="222"/>
    </location>
</feature>
<feature type="transmembrane region" description="Helical" evidence="8">
    <location>
        <begin position="395"/>
        <end position="414"/>
    </location>
</feature>
<keyword evidence="6 8" id="KW-1133">Transmembrane helix</keyword>
<feature type="transmembrane region" description="Helical" evidence="8">
    <location>
        <begin position="421"/>
        <end position="439"/>
    </location>
</feature>
<evidence type="ECO:0000256" key="5">
    <source>
        <dbReference type="ARBA" id="ARBA00022692"/>
    </source>
</evidence>
<dbReference type="RefSeq" id="WP_012869035.1">
    <property type="nucleotide sequence ID" value="NC_013522.1"/>
</dbReference>
<dbReference type="AlphaFoldDB" id="D1B8B6"/>
<dbReference type="HOGENOM" id="CLU_019200_0_0_0"/>
<evidence type="ECO:0000256" key="3">
    <source>
        <dbReference type="ARBA" id="ARBA00022676"/>
    </source>
</evidence>
<accession>D1B8B6</accession>
<dbReference type="OrthoDB" id="9775035at2"/>
<feature type="transmembrane region" description="Helical" evidence="8">
    <location>
        <begin position="328"/>
        <end position="347"/>
    </location>
</feature>
<evidence type="ECO:0000256" key="6">
    <source>
        <dbReference type="ARBA" id="ARBA00022989"/>
    </source>
</evidence>
<gene>
    <name evidence="11" type="ordered locus">Taci_0282</name>
</gene>
<dbReference type="eggNOG" id="COG1807">
    <property type="taxonomic scope" value="Bacteria"/>
</dbReference>
<dbReference type="GO" id="GO:0010041">
    <property type="term" value="P:response to iron(III) ion"/>
    <property type="evidence" value="ECO:0007669"/>
    <property type="project" value="TreeGrafter"/>
</dbReference>
<dbReference type="EMBL" id="CP001818">
    <property type="protein sequence ID" value="ACZ18519.1"/>
    <property type="molecule type" value="Genomic_DNA"/>
</dbReference>
<organism evidence="11 12">
    <name type="scientific">Thermanaerovibrio acidaminovorans (strain ATCC 49978 / DSM 6589 / Su883)</name>
    <name type="common">Selenomonas acidaminovorans</name>
    <dbReference type="NCBI Taxonomy" id="525903"/>
    <lineage>
        <taxon>Bacteria</taxon>
        <taxon>Thermotogati</taxon>
        <taxon>Synergistota</taxon>
        <taxon>Synergistia</taxon>
        <taxon>Synergistales</taxon>
        <taxon>Synergistaceae</taxon>
        <taxon>Thermanaerovibrio</taxon>
    </lineage>
</organism>
<feature type="transmembrane region" description="Helical" evidence="8">
    <location>
        <begin position="255"/>
        <end position="282"/>
    </location>
</feature>
<comment type="subcellular location">
    <subcellularLocation>
        <location evidence="1">Cell membrane</location>
        <topology evidence="1">Multi-pass membrane protein</topology>
    </subcellularLocation>
</comment>
<evidence type="ECO:0000313" key="11">
    <source>
        <dbReference type="EMBL" id="ACZ18519.1"/>
    </source>
</evidence>
<dbReference type="PANTHER" id="PTHR33908">
    <property type="entry name" value="MANNOSYLTRANSFERASE YKCB-RELATED"/>
    <property type="match status" value="1"/>
</dbReference>
<evidence type="ECO:0000259" key="9">
    <source>
        <dbReference type="Pfam" id="PF13231"/>
    </source>
</evidence>
<dbReference type="GO" id="GO:0016763">
    <property type="term" value="F:pentosyltransferase activity"/>
    <property type="evidence" value="ECO:0007669"/>
    <property type="project" value="TreeGrafter"/>
</dbReference>
<dbReference type="PANTHER" id="PTHR33908:SF3">
    <property type="entry name" value="UNDECAPRENYL PHOSPHATE-ALPHA-4-AMINO-4-DEOXY-L-ARABINOSE ARABINOSYL TRANSFERASE"/>
    <property type="match status" value="1"/>
</dbReference>
<reference evidence="11 12" key="1">
    <citation type="journal article" date="2009" name="Stand. Genomic Sci.">
        <title>Complete genome sequence of Thermanaerovibrio acidaminovorans type strain (Su883).</title>
        <authorList>
            <person name="Chovatia M."/>
            <person name="Sikorski J."/>
            <person name="Schroder M."/>
            <person name="Lapidus A."/>
            <person name="Nolan M."/>
            <person name="Tice H."/>
            <person name="Glavina Del Rio T."/>
            <person name="Copeland A."/>
            <person name="Cheng J.F."/>
            <person name="Lucas S."/>
            <person name="Chen F."/>
            <person name="Bruce D."/>
            <person name="Goodwin L."/>
            <person name="Pitluck S."/>
            <person name="Ivanova N."/>
            <person name="Mavromatis K."/>
            <person name="Ovchinnikova G."/>
            <person name="Pati A."/>
            <person name="Chen A."/>
            <person name="Palaniappan K."/>
            <person name="Land M."/>
            <person name="Hauser L."/>
            <person name="Chang Y.J."/>
            <person name="Jeffries C.D."/>
            <person name="Chain P."/>
            <person name="Saunders E."/>
            <person name="Detter J.C."/>
            <person name="Brettin T."/>
            <person name="Rohde M."/>
            <person name="Goker M."/>
            <person name="Spring S."/>
            <person name="Bristow J."/>
            <person name="Markowitz V."/>
            <person name="Hugenholtz P."/>
            <person name="Kyrpides N.C."/>
            <person name="Klenk H.P."/>
            <person name="Eisen J.A."/>
        </authorList>
    </citation>
    <scope>NUCLEOTIDE SEQUENCE [LARGE SCALE GENOMIC DNA]</scope>
    <source>
        <strain evidence="12">ATCC 49978 / DSM 6589 / Su883</strain>
    </source>
</reference>
<dbReference type="Proteomes" id="UP000002030">
    <property type="component" value="Chromosome"/>
</dbReference>
<keyword evidence="2" id="KW-1003">Cell membrane</keyword>